<name>A0A645F020_9ZZZZ</name>
<evidence type="ECO:0000313" key="2">
    <source>
        <dbReference type="EMBL" id="MPN07036.1"/>
    </source>
</evidence>
<feature type="compositionally biased region" description="Basic and acidic residues" evidence="1">
    <location>
        <begin position="1"/>
        <end position="16"/>
    </location>
</feature>
<evidence type="ECO:0000256" key="1">
    <source>
        <dbReference type="SAM" id="MobiDB-lite"/>
    </source>
</evidence>
<dbReference type="EMBL" id="VSSQ01052994">
    <property type="protein sequence ID" value="MPN07036.1"/>
    <property type="molecule type" value="Genomic_DNA"/>
</dbReference>
<accession>A0A645F020</accession>
<comment type="caution">
    <text evidence="2">The sequence shown here is derived from an EMBL/GenBank/DDBJ whole genome shotgun (WGS) entry which is preliminary data.</text>
</comment>
<organism evidence="2">
    <name type="scientific">bioreactor metagenome</name>
    <dbReference type="NCBI Taxonomy" id="1076179"/>
    <lineage>
        <taxon>unclassified sequences</taxon>
        <taxon>metagenomes</taxon>
        <taxon>ecological metagenomes</taxon>
    </lineage>
</organism>
<feature type="region of interest" description="Disordered" evidence="1">
    <location>
        <begin position="1"/>
        <end position="75"/>
    </location>
</feature>
<proteinExistence type="predicted"/>
<dbReference type="AlphaFoldDB" id="A0A645F020"/>
<feature type="compositionally biased region" description="Polar residues" evidence="1">
    <location>
        <begin position="47"/>
        <end position="58"/>
    </location>
</feature>
<feature type="compositionally biased region" description="Basic and acidic residues" evidence="1">
    <location>
        <begin position="26"/>
        <end position="38"/>
    </location>
</feature>
<protein>
    <submittedName>
        <fullName evidence="2">Uncharacterized protein</fullName>
    </submittedName>
</protein>
<sequence>MHKPEPLIPERPDIAAKQRKHQSLLRLDHFQAHKRNEANDQPDDASYQRQRANASACLQQHRAPYDQQHSPDIQQNAQEQYGHTGPCFQGFLFHTICLTFLRGHDINLISVCQQEK</sequence>
<reference evidence="2" key="1">
    <citation type="submission" date="2019-08" db="EMBL/GenBank/DDBJ databases">
        <authorList>
            <person name="Kucharzyk K."/>
            <person name="Murdoch R.W."/>
            <person name="Higgins S."/>
            <person name="Loffler F."/>
        </authorList>
    </citation>
    <scope>NUCLEOTIDE SEQUENCE</scope>
</reference>
<gene>
    <name evidence="2" type="ORF">SDC9_154295</name>
</gene>